<evidence type="ECO:0000256" key="1">
    <source>
        <dbReference type="SAM" id="MobiDB-lite"/>
    </source>
</evidence>
<dbReference type="InParanoid" id="A0A1J7IEB4"/>
<dbReference type="SUPFAM" id="SSF48452">
    <property type="entry name" value="TPR-like"/>
    <property type="match status" value="1"/>
</dbReference>
<evidence type="ECO:0000313" key="5">
    <source>
        <dbReference type="Proteomes" id="UP000182658"/>
    </source>
</evidence>
<name>A0A1J7IEB4_9PEZI</name>
<dbReference type="InterPro" id="IPR029058">
    <property type="entry name" value="AB_hydrolase_fold"/>
</dbReference>
<dbReference type="Proteomes" id="UP000182658">
    <property type="component" value="Unassembled WGS sequence"/>
</dbReference>
<accession>A0A1J7IEB4</accession>
<feature type="region of interest" description="Disordered" evidence="1">
    <location>
        <begin position="944"/>
        <end position="965"/>
    </location>
</feature>
<dbReference type="EMBL" id="KV875101">
    <property type="protein sequence ID" value="OIW26047.1"/>
    <property type="molecule type" value="Genomic_DNA"/>
</dbReference>
<evidence type="ECO:0000259" key="2">
    <source>
        <dbReference type="Pfam" id="PF00931"/>
    </source>
</evidence>
<dbReference type="AlphaFoldDB" id="A0A1J7IEB4"/>
<feature type="domain" description="NB-ARC" evidence="2">
    <location>
        <begin position="386"/>
        <end position="545"/>
    </location>
</feature>
<dbReference type="SUPFAM" id="SSF53474">
    <property type="entry name" value="alpha/beta-Hydrolases"/>
    <property type="match status" value="1"/>
</dbReference>
<dbReference type="OrthoDB" id="6161812at2759"/>
<keyword evidence="5" id="KW-1185">Reference proteome</keyword>
<proteinExistence type="predicted"/>
<dbReference type="InterPro" id="IPR011990">
    <property type="entry name" value="TPR-like_helical_dom_sf"/>
</dbReference>
<feature type="domain" description="DUF7779" evidence="3">
    <location>
        <begin position="622"/>
        <end position="708"/>
    </location>
</feature>
<organism evidence="4 5">
    <name type="scientific">Coniochaeta ligniaria NRRL 30616</name>
    <dbReference type="NCBI Taxonomy" id="1408157"/>
    <lineage>
        <taxon>Eukaryota</taxon>
        <taxon>Fungi</taxon>
        <taxon>Dikarya</taxon>
        <taxon>Ascomycota</taxon>
        <taxon>Pezizomycotina</taxon>
        <taxon>Sordariomycetes</taxon>
        <taxon>Sordariomycetidae</taxon>
        <taxon>Coniochaetales</taxon>
        <taxon>Coniochaetaceae</taxon>
        <taxon>Coniochaeta</taxon>
    </lineage>
</organism>
<dbReference type="GO" id="GO:0043531">
    <property type="term" value="F:ADP binding"/>
    <property type="evidence" value="ECO:0007669"/>
    <property type="project" value="InterPro"/>
</dbReference>
<dbReference type="Pfam" id="PF00931">
    <property type="entry name" value="NB-ARC"/>
    <property type="match status" value="1"/>
</dbReference>
<evidence type="ECO:0000259" key="3">
    <source>
        <dbReference type="Pfam" id="PF25000"/>
    </source>
</evidence>
<feature type="compositionally biased region" description="Polar residues" evidence="1">
    <location>
        <begin position="953"/>
        <end position="965"/>
    </location>
</feature>
<gene>
    <name evidence="4" type="ORF">CONLIGDRAFT_717687</name>
</gene>
<dbReference type="STRING" id="1408157.A0A1J7IEB4"/>
<dbReference type="InterPro" id="IPR002182">
    <property type="entry name" value="NB-ARC"/>
</dbReference>
<sequence>MQSLEQTHGTTADVRLILIPGVGTPASPSWGFNNNPWQSVLVRFSATTHLSWFEHGIAADQKFDFEKLIVAGCQLQDHIAKLHQAEKDDRRPLILVAHSLGGSILKQALSMLNVRASQFQEYQYILNLVAGVVFISCPHGTDSPELLKENIVFLLKQYASERLGNQVIIDLKHGAEAHLLGIHRRFSAMSFGFDIISIYETRPTTRKSLVRSKHKIIIDKTLSIIHARHEKEIPLDADHSNICHLLDTHGAPYAEVVERLRSMIENASSIIDERLQSYDARLSLSQTPSLRTQSSVSVLRLAFSKTSVEDTDVSRKAHKGSPDFQRDMGVIFERFTPSQLQVKLPCLMMDTYARNKDFFGRDTVLAQMDQVLLPSSTIVSSSSDPTDLSIVALCGMPGLGKTEVAMQYAFTRQNSFDAIFWIRADEDATLESDFCRIAATLGLETEGEQQNPTVIMETVKNWLSRPRRTLNNDDEDDMTGADEARWLLIFDNADRPDLLHDYLQIYGRGSILITTRDPSVKECHPNLQEIDLQPFQDDEASEFLRFLTKKTAPSDDSRVISHYLGGLPLAIAQMAGVIRKQLLSLSEFRERLEDSEERSELYSLRMGILRDKTARGDMSSIWAINQLEAPAKALLGIIACLNPDRIPEDIFSTKDGHGKRTLLLPMKKGEYHEARAQLLHSSLIRRNEKEELWIHRVPQRVIRDDLGQDVPKHLKAYKCALRMVRIAWPVVPVEKRHGKSRSAKCELLFPHVLALRDSYDDLFQENDVDMAFDLACILQEASWWLYERGNLLRAQPIALLDLKICQKHVGPPGSEEARWLDRLSLVYDVLGCIANGTNRPADSMKFNSELLRLRQQISERNQKPDFSLAYAYNQAGCASMMARDYAKGCELFKEALSIWHKIPEYRPGLASMEVANLGLSYWLLGDLLKASEVLEGGLREREEGFGKGDTESFRQATGTNSPRAWQSVGSKYHRAGDMCHKLAEHCVRRGDKKSLTDAAKLLDQALSIWVPDTEAHQPEIARSTFLKSKALYLQHPEDDARNAESVQLYDKAVGLLHRLNPGLEKDCEDITEADFDKLVAFWSR</sequence>
<dbReference type="PANTHER" id="PTHR35205">
    <property type="entry name" value="NB-ARC AND TPR DOMAIN PROTEIN"/>
    <property type="match status" value="1"/>
</dbReference>
<evidence type="ECO:0000313" key="4">
    <source>
        <dbReference type="EMBL" id="OIW26047.1"/>
    </source>
</evidence>
<dbReference type="Pfam" id="PF25000">
    <property type="entry name" value="DUF7779"/>
    <property type="match status" value="1"/>
</dbReference>
<dbReference type="Gene3D" id="3.40.50.1820">
    <property type="entry name" value="alpha/beta hydrolase"/>
    <property type="match status" value="1"/>
</dbReference>
<dbReference type="Gene3D" id="1.25.40.10">
    <property type="entry name" value="Tetratricopeptide repeat domain"/>
    <property type="match status" value="1"/>
</dbReference>
<dbReference type="Gene3D" id="3.40.50.300">
    <property type="entry name" value="P-loop containing nucleotide triphosphate hydrolases"/>
    <property type="match status" value="1"/>
</dbReference>
<protein>
    <submittedName>
        <fullName evidence="4">Uncharacterized protein</fullName>
    </submittedName>
</protein>
<reference evidence="4 5" key="1">
    <citation type="submission" date="2016-10" db="EMBL/GenBank/DDBJ databases">
        <title>Draft genome sequence of Coniochaeta ligniaria NRRL30616, a lignocellulolytic fungus for bioabatement of inhibitors in plant biomass hydrolysates.</title>
        <authorList>
            <consortium name="DOE Joint Genome Institute"/>
            <person name="Jimenez D.J."/>
            <person name="Hector R.E."/>
            <person name="Riley R."/>
            <person name="Sun H."/>
            <person name="Grigoriev I.V."/>
            <person name="Van Elsas J.D."/>
            <person name="Nichols N.N."/>
        </authorList>
    </citation>
    <scope>NUCLEOTIDE SEQUENCE [LARGE SCALE GENOMIC DNA]</scope>
    <source>
        <strain evidence="4 5">NRRL 30616</strain>
    </source>
</reference>
<dbReference type="SUPFAM" id="SSF52540">
    <property type="entry name" value="P-loop containing nucleoside triphosphate hydrolases"/>
    <property type="match status" value="1"/>
</dbReference>
<dbReference type="PANTHER" id="PTHR35205:SF1">
    <property type="entry name" value="ZU5 DOMAIN-CONTAINING PROTEIN"/>
    <property type="match status" value="1"/>
</dbReference>
<dbReference type="InterPro" id="IPR027417">
    <property type="entry name" value="P-loop_NTPase"/>
</dbReference>
<dbReference type="InterPro" id="IPR056681">
    <property type="entry name" value="DUF7779"/>
</dbReference>